<dbReference type="RefSeq" id="WP_111322143.1">
    <property type="nucleotide sequence ID" value="NZ_BIFX01000003.1"/>
</dbReference>
<dbReference type="Proteomes" id="UP000248806">
    <property type="component" value="Unassembled WGS sequence"/>
</dbReference>
<evidence type="ECO:0000256" key="1">
    <source>
        <dbReference type="SAM" id="MobiDB-lite"/>
    </source>
</evidence>
<comment type="caution">
    <text evidence="2">The sequence shown here is derived from an EMBL/GenBank/DDBJ whole genome shotgun (WGS) entry which is preliminary data.</text>
</comment>
<gene>
    <name evidence="2" type="ORF">EI42_02413</name>
</gene>
<evidence type="ECO:0000313" key="2">
    <source>
        <dbReference type="EMBL" id="PZW31316.1"/>
    </source>
</evidence>
<sequence length="112" mass="12600">MPLCPGSSKQGDVPVRLEQAEQEMCVLPGSMSGGQEKAHWHGSEGEEGIVMPGRERDGGVMRSLLPGACFDAQTRSKKEKLRWWLDASGKTIECFAFVQRFWEKQGEKGWMW</sequence>
<reference evidence="2 3" key="1">
    <citation type="submission" date="2018-06" db="EMBL/GenBank/DDBJ databases">
        <title>Genomic Encyclopedia of Archaeal and Bacterial Type Strains, Phase II (KMG-II): from individual species to whole genera.</title>
        <authorList>
            <person name="Goeker M."/>
        </authorList>
    </citation>
    <scope>NUCLEOTIDE SEQUENCE [LARGE SCALE GENOMIC DNA]</scope>
    <source>
        <strain evidence="2 3">ATCC BAA-1881</strain>
    </source>
</reference>
<dbReference type="AlphaFoldDB" id="A0A326U9M4"/>
<evidence type="ECO:0000313" key="3">
    <source>
        <dbReference type="Proteomes" id="UP000248806"/>
    </source>
</evidence>
<name>A0A326U9M4_THEHA</name>
<feature type="region of interest" description="Disordered" evidence="1">
    <location>
        <begin position="28"/>
        <end position="57"/>
    </location>
</feature>
<dbReference type="EMBL" id="QKUF01000006">
    <property type="protein sequence ID" value="PZW31316.1"/>
    <property type="molecule type" value="Genomic_DNA"/>
</dbReference>
<keyword evidence="3" id="KW-1185">Reference proteome</keyword>
<protein>
    <submittedName>
        <fullName evidence="2">Uncharacterized protein</fullName>
    </submittedName>
</protein>
<accession>A0A326U9M4</accession>
<organism evidence="2 3">
    <name type="scientific">Thermosporothrix hazakensis</name>
    <dbReference type="NCBI Taxonomy" id="644383"/>
    <lineage>
        <taxon>Bacteria</taxon>
        <taxon>Bacillati</taxon>
        <taxon>Chloroflexota</taxon>
        <taxon>Ktedonobacteria</taxon>
        <taxon>Ktedonobacterales</taxon>
        <taxon>Thermosporotrichaceae</taxon>
        <taxon>Thermosporothrix</taxon>
    </lineage>
</organism>
<proteinExistence type="predicted"/>